<accession>A0ABT1W5Z7</accession>
<protein>
    <submittedName>
        <fullName evidence="2">Uncharacterized protein</fullName>
    </submittedName>
</protein>
<feature type="transmembrane region" description="Helical" evidence="1">
    <location>
        <begin position="86"/>
        <end position="107"/>
    </location>
</feature>
<keyword evidence="1" id="KW-0812">Transmembrane</keyword>
<dbReference type="EMBL" id="JAMSKV010000005">
    <property type="protein sequence ID" value="MCQ8278302.1"/>
    <property type="molecule type" value="Genomic_DNA"/>
</dbReference>
<gene>
    <name evidence="2" type="ORF">NFI95_07545</name>
</gene>
<organism evidence="2 3">
    <name type="scientific">Endosaccharibacter trunci</name>
    <dbReference type="NCBI Taxonomy" id="2812733"/>
    <lineage>
        <taxon>Bacteria</taxon>
        <taxon>Pseudomonadati</taxon>
        <taxon>Pseudomonadota</taxon>
        <taxon>Alphaproteobacteria</taxon>
        <taxon>Acetobacterales</taxon>
        <taxon>Acetobacteraceae</taxon>
        <taxon>Endosaccharibacter</taxon>
    </lineage>
</organism>
<name>A0ABT1W5Z7_9PROT</name>
<keyword evidence="1" id="KW-1133">Transmembrane helix</keyword>
<sequence>MSASASPAPRPVPSGPSGEIRRRRFGAAVCCVAGVWWCWAPAARLPLPPVAAHAALVIAAAALFAAASSAIRAYRGPAAPAVNRRLMIYAIAMEVVLILCGTTLAGACGRPDLVLPAIALPVGLHFLPLARAFGYPPYRVTGLAICGVVAVCLTLPRPLGSAMLGVGVGASLLLTALHMTVRLRRLSRGAFS</sequence>
<feature type="transmembrane region" description="Helical" evidence="1">
    <location>
        <begin position="25"/>
        <end position="42"/>
    </location>
</feature>
<evidence type="ECO:0000313" key="3">
    <source>
        <dbReference type="Proteomes" id="UP001524587"/>
    </source>
</evidence>
<dbReference type="Proteomes" id="UP001524587">
    <property type="component" value="Unassembled WGS sequence"/>
</dbReference>
<feature type="transmembrane region" description="Helical" evidence="1">
    <location>
        <begin position="137"/>
        <end position="156"/>
    </location>
</feature>
<evidence type="ECO:0000313" key="2">
    <source>
        <dbReference type="EMBL" id="MCQ8278302.1"/>
    </source>
</evidence>
<feature type="transmembrane region" description="Helical" evidence="1">
    <location>
        <begin position="162"/>
        <end position="181"/>
    </location>
</feature>
<proteinExistence type="predicted"/>
<evidence type="ECO:0000256" key="1">
    <source>
        <dbReference type="SAM" id="Phobius"/>
    </source>
</evidence>
<reference evidence="2 3" key="1">
    <citation type="submission" date="2022-06" db="EMBL/GenBank/DDBJ databases">
        <title>Endosaccharibacter gen. nov., sp. nov., endophytic bacteria isolated from sugarcane.</title>
        <authorList>
            <person name="Pitiwittayakul N."/>
            <person name="Yukphan P."/>
            <person name="Charoenyingcharoen P."/>
            <person name="Tanasupawat S."/>
        </authorList>
    </citation>
    <scope>NUCLEOTIDE SEQUENCE [LARGE SCALE GENOMIC DNA]</scope>
    <source>
        <strain evidence="2 3">KSS8</strain>
    </source>
</reference>
<feature type="transmembrane region" description="Helical" evidence="1">
    <location>
        <begin position="113"/>
        <end position="130"/>
    </location>
</feature>
<dbReference type="RefSeq" id="WP_422863770.1">
    <property type="nucleotide sequence ID" value="NZ_JAMSKV010000005.1"/>
</dbReference>
<feature type="transmembrane region" description="Helical" evidence="1">
    <location>
        <begin position="54"/>
        <end position="74"/>
    </location>
</feature>
<keyword evidence="1" id="KW-0472">Membrane</keyword>
<keyword evidence="3" id="KW-1185">Reference proteome</keyword>
<comment type="caution">
    <text evidence="2">The sequence shown here is derived from an EMBL/GenBank/DDBJ whole genome shotgun (WGS) entry which is preliminary data.</text>
</comment>